<dbReference type="Proteomes" id="UP000316270">
    <property type="component" value="Chromosome 1"/>
</dbReference>
<dbReference type="InterPro" id="IPR038765">
    <property type="entry name" value="Papain-like_cys_pep_sf"/>
</dbReference>
<keyword evidence="3" id="KW-0645">Protease</keyword>
<dbReference type="OrthoDB" id="18915at2759"/>
<keyword evidence="6" id="KW-0788">Thiol protease</keyword>
<dbReference type="Gene3D" id="1.20.1300.20">
    <property type="entry name" value="Peptidase C65 Otubain, subdomain 2"/>
    <property type="match status" value="1"/>
</dbReference>
<dbReference type="EMBL" id="CP042185">
    <property type="protein sequence ID" value="QDS68486.1"/>
    <property type="molecule type" value="Genomic_DNA"/>
</dbReference>
<comment type="catalytic activity">
    <reaction evidence="1">
        <text>Thiol-dependent hydrolysis of ester, thioester, amide, peptide and isopeptide bonds formed by the C-terminal Gly of ubiquitin (a 76-residue protein attached to proteins as an intracellular targeting signal).</text>
        <dbReference type="EC" id="3.4.19.12"/>
    </reaction>
</comment>
<name>A0A517KYM2_9PEZI</name>
<dbReference type="Gene3D" id="3.30.200.60">
    <property type="entry name" value="Peptidase C65 Otubain, subdomain 1"/>
    <property type="match status" value="1"/>
</dbReference>
<dbReference type="InterPro" id="IPR042467">
    <property type="entry name" value="Peptidase_C65_otubain_sub2"/>
</dbReference>
<evidence type="ECO:0000256" key="3">
    <source>
        <dbReference type="ARBA" id="ARBA00022670"/>
    </source>
</evidence>
<dbReference type="GO" id="GO:0043130">
    <property type="term" value="F:ubiquitin binding"/>
    <property type="evidence" value="ECO:0007669"/>
    <property type="project" value="TreeGrafter"/>
</dbReference>
<gene>
    <name evidence="8" type="ORF">FKW77_010853</name>
</gene>
<dbReference type="InterPro" id="IPR019400">
    <property type="entry name" value="Peptidase_C65_otubain"/>
</dbReference>
<evidence type="ECO:0000256" key="2">
    <source>
        <dbReference type="ARBA" id="ARBA00012759"/>
    </source>
</evidence>
<dbReference type="PANTHER" id="PTHR12931:SF15">
    <property type="entry name" value="UBIQUITIN THIOESTERASE OTUBAIN-LIKE"/>
    <property type="match status" value="1"/>
</dbReference>
<dbReference type="InterPro" id="IPR042468">
    <property type="entry name" value="Peptidase_C65_otubain_sub1"/>
</dbReference>
<accession>A0A517KYM2</accession>
<evidence type="ECO:0000256" key="1">
    <source>
        <dbReference type="ARBA" id="ARBA00000707"/>
    </source>
</evidence>
<proteinExistence type="predicted"/>
<keyword evidence="4" id="KW-0833">Ubl conjugation pathway</keyword>
<dbReference type="GO" id="GO:0005634">
    <property type="term" value="C:nucleus"/>
    <property type="evidence" value="ECO:0007669"/>
    <property type="project" value="TreeGrafter"/>
</dbReference>
<organism evidence="8 9">
    <name type="scientific">Venturia effusa</name>
    <dbReference type="NCBI Taxonomy" id="50376"/>
    <lineage>
        <taxon>Eukaryota</taxon>
        <taxon>Fungi</taxon>
        <taxon>Dikarya</taxon>
        <taxon>Ascomycota</taxon>
        <taxon>Pezizomycotina</taxon>
        <taxon>Dothideomycetes</taxon>
        <taxon>Pleosporomycetidae</taxon>
        <taxon>Venturiales</taxon>
        <taxon>Venturiaceae</taxon>
        <taxon>Venturia</taxon>
    </lineage>
</organism>
<evidence type="ECO:0000313" key="9">
    <source>
        <dbReference type="Proteomes" id="UP000316270"/>
    </source>
</evidence>
<dbReference type="PANTHER" id="PTHR12931">
    <property type="entry name" value="UBIQUITIN THIOLESTERASE PROTEIN OTUB"/>
    <property type="match status" value="1"/>
</dbReference>
<evidence type="ECO:0000313" key="8">
    <source>
        <dbReference type="EMBL" id="QDS68486.1"/>
    </source>
</evidence>
<evidence type="ECO:0000256" key="6">
    <source>
        <dbReference type="ARBA" id="ARBA00022807"/>
    </source>
</evidence>
<reference evidence="8 9" key="1">
    <citation type="submission" date="2019-07" db="EMBL/GenBank/DDBJ databases">
        <title>Finished genome of Venturia effusa.</title>
        <authorList>
            <person name="Young C.A."/>
            <person name="Cox M.P."/>
            <person name="Ganley A.R.D."/>
            <person name="David W.J."/>
        </authorList>
    </citation>
    <scope>NUCLEOTIDE SEQUENCE [LARGE SCALE GENOMIC DNA]</scope>
    <source>
        <strain evidence="9">albino</strain>
    </source>
</reference>
<keyword evidence="5" id="KW-0378">Hydrolase</keyword>
<keyword evidence="9" id="KW-1185">Reference proteome</keyword>
<feature type="region of interest" description="Disordered" evidence="7">
    <location>
        <begin position="78"/>
        <end position="108"/>
    </location>
</feature>
<dbReference type="AlphaFoldDB" id="A0A517KYM2"/>
<feature type="compositionally biased region" description="Polar residues" evidence="7">
    <location>
        <begin position="28"/>
        <end position="51"/>
    </location>
</feature>
<sequence length="562" mass="62402">MSKMNVQPAFMSSSFLPLHSYALHGVSSVHQQQHTQRAHPTQGQFTASGGETSADFGGVAQTRRALPFRPAGLPVVECTHTGHPNSHHHQAYPNPNQNQDTLSHSHSHLHHDAFGPLVSELLPSSAITTEYANADPVYQAKTANLPQVYTQYRTCRGDGHCGWRAVAFSYFETLIRIGDPHKFLEEEARLKSLCNILNDAGFDENLYEDFMEDTIELLRKTSNAGNGSAVLLETFNDMHGSMSIITYLKACPHVPETAVLRLTIVQLLTSAWMQKYPQNFEPFIDQPLRSYCQSHIEPAVCEIEHVGMSALIDVLVKPAGIAVEVLYLDRTEGITPNLYQFAPECTAGAAQPSPVTFRLLYRPGHYDILYKPEDFPSKPVPVQQQDILVALHYHSTEPIHQKIPFDMGIELPGGSFYTPSTVSWSGFQQYDFASAPTTLQVESPRAAPTPSYAAPVVHAPEFTPQAVPITPPAVTTLGIPHHPAHHPPIDRGGPFRPSVWEYETNIAPSAPHPSLCQTAIFRNSHYNTAHFNNPDFEPEQWQPGNDYHQPGDRGRKRSSHSQ</sequence>
<evidence type="ECO:0000256" key="4">
    <source>
        <dbReference type="ARBA" id="ARBA00022786"/>
    </source>
</evidence>
<dbReference type="GO" id="GO:0006508">
    <property type="term" value="P:proteolysis"/>
    <property type="evidence" value="ECO:0007669"/>
    <property type="project" value="UniProtKB-KW"/>
</dbReference>
<dbReference type="Pfam" id="PF10275">
    <property type="entry name" value="Peptidase_C65"/>
    <property type="match status" value="1"/>
</dbReference>
<evidence type="ECO:0000256" key="7">
    <source>
        <dbReference type="SAM" id="MobiDB-lite"/>
    </source>
</evidence>
<dbReference type="STRING" id="50376.A0A517KYM2"/>
<protein>
    <recommendedName>
        <fullName evidence="2">ubiquitinyl hydrolase 1</fullName>
        <ecNumber evidence="2">3.4.19.12</ecNumber>
    </recommendedName>
</protein>
<dbReference type="GO" id="GO:0071108">
    <property type="term" value="P:protein K48-linked deubiquitination"/>
    <property type="evidence" value="ECO:0007669"/>
    <property type="project" value="TreeGrafter"/>
</dbReference>
<evidence type="ECO:0000256" key="5">
    <source>
        <dbReference type="ARBA" id="ARBA00022801"/>
    </source>
</evidence>
<dbReference type="SUPFAM" id="SSF54001">
    <property type="entry name" value="Cysteine proteinases"/>
    <property type="match status" value="1"/>
</dbReference>
<feature type="region of interest" description="Disordered" evidence="7">
    <location>
        <begin position="27"/>
        <end position="51"/>
    </location>
</feature>
<feature type="region of interest" description="Disordered" evidence="7">
    <location>
        <begin position="531"/>
        <end position="562"/>
    </location>
</feature>
<dbReference type="EC" id="3.4.19.12" evidence="2"/>
<dbReference type="GO" id="GO:0004843">
    <property type="term" value="F:cysteine-type deubiquitinase activity"/>
    <property type="evidence" value="ECO:0007669"/>
    <property type="project" value="UniProtKB-EC"/>
</dbReference>
<dbReference type="CDD" id="cd22749">
    <property type="entry name" value="Otubain_C65"/>
    <property type="match status" value="1"/>
</dbReference>